<keyword evidence="8" id="KW-0812">Transmembrane</keyword>
<evidence type="ECO:0000256" key="1">
    <source>
        <dbReference type="ARBA" id="ARBA00004123"/>
    </source>
</evidence>
<dbReference type="InterPro" id="IPR009057">
    <property type="entry name" value="Homeodomain-like_sf"/>
</dbReference>
<dbReference type="Pfam" id="PF00046">
    <property type="entry name" value="Homeodomain"/>
    <property type="match status" value="1"/>
</dbReference>
<dbReference type="PANTHER" id="PTHR24329:SF560">
    <property type="entry name" value="HOMEOBOX DOMAIN-CONTAINING PROTEIN"/>
    <property type="match status" value="1"/>
</dbReference>
<evidence type="ECO:0000256" key="3">
    <source>
        <dbReference type="ARBA" id="ARBA00023155"/>
    </source>
</evidence>
<dbReference type="SMART" id="SM00389">
    <property type="entry name" value="HOX"/>
    <property type="match status" value="1"/>
</dbReference>
<sequence>STSTTTSFSIDRLLSSSNHSSTQLASPMLFNNLMWPANPLFLLNSMMSVPSPMVLSSYSISRRKRRYRTIFSEEQLAMLEHAFTTTQYPDVQTREQLAVGCNLKEERVEVWFKNRRAKERKRRKEEKNGEKREEKSVERSDLELISDDEEVRRKISRQDGTD</sequence>
<feature type="region of interest" description="Disordered" evidence="7">
    <location>
        <begin position="117"/>
        <end position="143"/>
    </location>
</feature>
<keyword evidence="8" id="KW-0472">Membrane</keyword>
<evidence type="ECO:0000256" key="7">
    <source>
        <dbReference type="SAM" id="MobiDB-lite"/>
    </source>
</evidence>
<name>A0AAN5CV38_9BILA</name>
<dbReference type="FunFam" id="1.10.10.60:FF:000679">
    <property type="entry name" value="Homeobox protein aristaless"/>
    <property type="match status" value="1"/>
</dbReference>
<dbReference type="InterPro" id="IPR001356">
    <property type="entry name" value="HD"/>
</dbReference>
<evidence type="ECO:0000259" key="9">
    <source>
        <dbReference type="PROSITE" id="PS50071"/>
    </source>
</evidence>
<accession>A0AAN5CV38</accession>
<dbReference type="Proteomes" id="UP001328107">
    <property type="component" value="Unassembled WGS sequence"/>
</dbReference>
<dbReference type="Gene3D" id="1.10.10.60">
    <property type="entry name" value="Homeodomain-like"/>
    <property type="match status" value="1"/>
</dbReference>
<dbReference type="GO" id="GO:0005634">
    <property type="term" value="C:nucleus"/>
    <property type="evidence" value="ECO:0007669"/>
    <property type="project" value="UniProtKB-SubCell"/>
</dbReference>
<feature type="non-terminal residue" evidence="10">
    <location>
        <position position="162"/>
    </location>
</feature>
<keyword evidence="4 5" id="KW-0539">Nucleus</keyword>
<feature type="compositionally biased region" description="Basic and acidic residues" evidence="7">
    <location>
        <begin position="125"/>
        <end position="142"/>
    </location>
</feature>
<dbReference type="EMBL" id="BTRK01000005">
    <property type="protein sequence ID" value="GMR51065.1"/>
    <property type="molecule type" value="Genomic_DNA"/>
</dbReference>
<evidence type="ECO:0000256" key="4">
    <source>
        <dbReference type="ARBA" id="ARBA00023242"/>
    </source>
</evidence>
<gene>
    <name evidence="10" type="ORF">PMAYCL1PPCAC_21260</name>
</gene>
<feature type="transmembrane region" description="Helical" evidence="8">
    <location>
        <begin position="40"/>
        <end position="60"/>
    </location>
</feature>
<feature type="domain" description="Homeobox" evidence="9">
    <location>
        <begin position="62"/>
        <end position="122"/>
    </location>
</feature>
<dbReference type="GO" id="GO:0030182">
    <property type="term" value="P:neuron differentiation"/>
    <property type="evidence" value="ECO:0007669"/>
    <property type="project" value="UniProtKB-ARBA"/>
</dbReference>
<reference evidence="11" key="1">
    <citation type="submission" date="2022-10" db="EMBL/GenBank/DDBJ databases">
        <title>Genome assembly of Pristionchus species.</title>
        <authorList>
            <person name="Yoshida K."/>
            <person name="Sommer R.J."/>
        </authorList>
    </citation>
    <scope>NUCLEOTIDE SEQUENCE [LARGE SCALE GENOMIC DNA]</scope>
    <source>
        <strain evidence="11">RS5460</strain>
    </source>
</reference>
<evidence type="ECO:0000313" key="11">
    <source>
        <dbReference type="Proteomes" id="UP001328107"/>
    </source>
</evidence>
<evidence type="ECO:0000256" key="2">
    <source>
        <dbReference type="ARBA" id="ARBA00023125"/>
    </source>
</evidence>
<dbReference type="CDD" id="cd00086">
    <property type="entry name" value="homeodomain"/>
    <property type="match status" value="1"/>
</dbReference>
<comment type="subcellular location">
    <subcellularLocation>
        <location evidence="1 5 6">Nucleus</location>
    </subcellularLocation>
</comment>
<keyword evidence="2 5" id="KW-0238">DNA-binding</keyword>
<evidence type="ECO:0000256" key="5">
    <source>
        <dbReference type="PROSITE-ProRule" id="PRU00108"/>
    </source>
</evidence>
<organism evidence="10 11">
    <name type="scientific">Pristionchus mayeri</name>
    <dbReference type="NCBI Taxonomy" id="1317129"/>
    <lineage>
        <taxon>Eukaryota</taxon>
        <taxon>Metazoa</taxon>
        <taxon>Ecdysozoa</taxon>
        <taxon>Nematoda</taxon>
        <taxon>Chromadorea</taxon>
        <taxon>Rhabditida</taxon>
        <taxon>Rhabditina</taxon>
        <taxon>Diplogasteromorpha</taxon>
        <taxon>Diplogasteroidea</taxon>
        <taxon>Neodiplogasteridae</taxon>
        <taxon>Pristionchus</taxon>
    </lineage>
</organism>
<feature type="DNA-binding region" description="Homeobox" evidence="5">
    <location>
        <begin position="64"/>
        <end position="123"/>
    </location>
</feature>
<keyword evidence="8" id="KW-1133">Transmembrane helix</keyword>
<dbReference type="AlphaFoldDB" id="A0AAN5CV38"/>
<dbReference type="PANTHER" id="PTHR24329">
    <property type="entry name" value="HOMEOBOX PROTEIN ARISTALESS"/>
    <property type="match status" value="1"/>
</dbReference>
<proteinExistence type="predicted"/>
<dbReference type="SUPFAM" id="SSF46689">
    <property type="entry name" value="Homeodomain-like"/>
    <property type="match status" value="1"/>
</dbReference>
<evidence type="ECO:0000256" key="6">
    <source>
        <dbReference type="RuleBase" id="RU000682"/>
    </source>
</evidence>
<dbReference type="PROSITE" id="PS50071">
    <property type="entry name" value="HOMEOBOX_2"/>
    <property type="match status" value="1"/>
</dbReference>
<comment type="caution">
    <text evidence="10">The sequence shown here is derived from an EMBL/GenBank/DDBJ whole genome shotgun (WGS) entry which is preliminary data.</text>
</comment>
<dbReference type="PROSITE" id="PS00027">
    <property type="entry name" value="HOMEOBOX_1"/>
    <property type="match status" value="1"/>
</dbReference>
<evidence type="ECO:0000313" key="10">
    <source>
        <dbReference type="EMBL" id="GMR51065.1"/>
    </source>
</evidence>
<dbReference type="GO" id="GO:0000981">
    <property type="term" value="F:DNA-binding transcription factor activity, RNA polymerase II-specific"/>
    <property type="evidence" value="ECO:0007669"/>
    <property type="project" value="InterPro"/>
</dbReference>
<evidence type="ECO:0000256" key="8">
    <source>
        <dbReference type="SAM" id="Phobius"/>
    </source>
</evidence>
<dbReference type="InterPro" id="IPR050649">
    <property type="entry name" value="Paired_Homeobox_TFs"/>
</dbReference>
<keyword evidence="3 5" id="KW-0371">Homeobox</keyword>
<keyword evidence="11" id="KW-1185">Reference proteome</keyword>
<dbReference type="GO" id="GO:0000977">
    <property type="term" value="F:RNA polymerase II transcription regulatory region sequence-specific DNA binding"/>
    <property type="evidence" value="ECO:0007669"/>
    <property type="project" value="TreeGrafter"/>
</dbReference>
<dbReference type="InterPro" id="IPR017970">
    <property type="entry name" value="Homeobox_CS"/>
</dbReference>
<protein>
    <recommendedName>
        <fullName evidence="9">Homeobox domain-containing protein</fullName>
    </recommendedName>
</protein>
<feature type="non-terminal residue" evidence="10">
    <location>
        <position position="1"/>
    </location>
</feature>